<evidence type="ECO:0000256" key="1">
    <source>
        <dbReference type="SAM" id="MobiDB-lite"/>
    </source>
</evidence>
<reference evidence="3 4" key="2">
    <citation type="journal article" date="2011" name="Stand. Genomic Sci.">
        <title>Complete genome sequence of Isosphaera pallida type strain (IS1B).</title>
        <authorList>
            <consortium name="US DOE Joint Genome Institute (JGI-PGF)"/>
            <person name="Goker M."/>
            <person name="Cleland D."/>
            <person name="Saunders E."/>
            <person name="Lapidus A."/>
            <person name="Nolan M."/>
            <person name="Lucas S."/>
            <person name="Hammon N."/>
            <person name="Deshpande S."/>
            <person name="Cheng J.F."/>
            <person name="Tapia R."/>
            <person name="Han C."/>
            <person name="Goodwin L."/>
            <person name="Pitluck S."/>
            <person name="Liolios K."/>
            <person name="Pagani I."/>
            <person name="Ivanova N."/>
            <person name="Mavromatis K."/>
            <person name="Pati A."/>
            <person name="Chen A."/>
            <person name="Palaniappan K."/>
            <person name="Land M."/>
            <person name="Hauser L."/>
            <person name="Chang Y.J."/>
            <person name="Jeffries C.D."/>
            <person name="Detter J.C."/>
            <person name="Beck B."/>
            <person name="Woyke T."/>
            <person name="Bristow J."/>
            <person name="Eisen J.A."/>
            <person name="Markowitz V."/>
            <person name="Hugenholtz P."/>
            <person name="Kyrpides N.C."/>
            <person name="Klenk H.P."/>
        </authorList>
    </citation>
    <scope>NUCLEOTIDE SEQUENCE [LARGE SCALE GENOMIC DNA]</scope>
    <source>
        <strain evidence="4">ATCC 43644 / DSM 9630 / IS1B</strain>
    </source>
</reference>
<feature type="compositionally biased region" description="Basic and acidic residues" evidence="1">
    <location>
        <begin position="338"/>
        <end position="352"/>
    </location>
</feature>
<dbReference type="InterPro" id="IPR008930">
    <property type="entry name" value="Terpenoid_cyclase/PrenylTrfase"/>
</dbReference>
<evidence type="ECO:0000256" key="2">
    <source>
        <dbReference type="SAM" id="Phobius"/>
    </source>
</evidence>
<evidence type="ECO:0008006" key="5">
    <source>
        <dbReference type="Google" id="ProtNLM"/>
    </source>
</evidence>
<dbReference type="SUPFAM" id="SSF48239">
    <property type="entry name" value="Terpenoid cyclases/Protein prenyltransferases"/>
    <property type="match status" value="1"/>
</dbReference>
<dbReference type="OrthoDB" id="238862at2"/>
<evidence type="ECO:0000313" key="3">
    <source>
        <dbReference type="EMBL" id="ADV62232.1"/>
    </source>
</evidence>
<accession>E8R0A5</accession>
<keyword evidence="2" id="KW-1133">Transmembrane helix</keyword>
<feature type="transmembrane region" description="Helical" evidence="2">
    <location>
        <begin position="20"/>
        <end position="38"/>
    </location>
</feature>
<dbReference type="eggNOG" id="COG1657">
    <property type="taxonomic scope" value="Bacteria"/>
</dbReference>
<dbReference type="HOGENOM" id="CLU_413756_0_0_0"/>
<keyword evidence="2" id="KW-0812">Transmembrane</keyword>
<dbReference type="Proteomes" id="UP000008631">
    <property type="component" value="Chromosome"/>
</dbReference>
<evidence type="ECO:0000313" key="4">
    <source>
        <dbReference type="Proteomes" id="UP000008631"/>
    </source>
</evidence>
<protein>
    <recommendedName>
        <fullName evidence="5">Squalene cyclase C-terminal domain-containing protein</fullName>
    </recommendedName>
</protein>
<dbReference type="RefSeq" id="WP_013564520.1">
    <property type="nucleotide sequence ID" value="NC_014962.1"/>
</dbReference>
<keyword evidence="2" id="KW-0472">Membrane</keyword>
<dbReference type="AlphaFoldDB" id="E8R0A5"/>
<keyword evidence="4" id="KW-1185">Reference proteome</keyword>
<dbReference type="InParanoid" id="E8R0A5"/>
<dbReference type="Gene3D" id="1.50.10.20">
    <property type="match status" value="1"/>
</dbReference>
<dbReference type="STRING" id="575540.Isop_1648"/>
<feature type="transmembrane region" description="Helical" evidence="2">
    <location>
        <begin position="45"/>
        <end position="63"/>
    </location>
</feature>
<gene>
    <name evidence="3" type="ordered locus">Isop_1648</name>
</gene>
<sequence>MDAPPLDWVIELTCWDGRAALVGSGLLAAATIWVRWVWGTRNPIGRFLAVSVAIHLVVLIVGGQSPVVRRAFFDRLDQDNGERLVAIRLGGAAGEPFAETSRVGLPRLDRPVEAIEAAEVFDLRQSLKADALGPAVAAGRPPAFEERPDPVPLIPPERDAPAALDLNPVERLRANPPDPALSSDPRPELDGPAPLDASMILPVVRPGSDSQVVGGESKEPKADPDQVALDRAARDAVRRGLRPDPLTPRDSARPQVDLTERLDALESDPSNPNPLEMLNPARLAPPPAPRPLDEVPKVFQPRFAPDRQRLAREAGATERTERAVALALQWLERHQDADGRWNGGRRRDDDGRILPGETSYTQHDPSGVTDTAESVYWEADTAMTGLALLAFMGAGHTHQAGPYRGAIAKGLAFLIREQKPDGDLRGPSLAVGLYCHAIATLALSEAHALTGDARLRAPVEKAIGFLTRSRAADGIGWRYKPGDPLGDTSVLGWVVLALKSAREGGVAVPADAWTSAERWLDRVRAGTRGGLARYQPGRPPSVAMTAEAWVCRQFLGQTAIPAEAVVEATELLLREAPGRGEYNLYAWYYATLALFQQGGPAWTAWNDRLKVELPRRQRLDGPFAGSWDPDDTVYGQYGGRLYMTALAAMTLEVYSRYLRFQAE</sequence>
<name>E8R0A5_ISOPI</name>
<feature type="region of interest" description="Disordered" evidence="1">
    <location>
        <begin position="138"/>
        <end position="295"/>
    </location>
</feature>
<dbReference type="CDD" id="cd00688">
    <property type="entry name" value="ISOPREN_C2_like"/>
    <property type="match status" value="1"/>
</dbReference>
<proteinExistence type="predicted"/>
<dbReference type="KEGG" id="ipa:Isop_1648"/>
<feature type="region of interest" description="Disordered" evidence="1">
    <location>
        <begin position="338"/>
        <end position="368"/>
    </location>
</feature>
<organism evidence="3 4">
    <name type="scientific">Isosphaera pallida (strain ATCC 43644 / DSM 9630 / IS1B)</name>
    <dbReference type="NCBI Taxonomy" id="575540"/>
    <lineage>
        <taxon>Bacteria</taxon>
        <taxon>Pseudomonadati</taxon>
        <taxon>Planctomycetota</taxon>
        <taxon>Planctomycetia</taxon>
        <taxon>Isosphaerales</taxon>
        <taxon>Isosphaeraceae</taxon>
        <taxon>Isosphaera</taxon>
    </lineage>
</organism>
<feature type="compositionally biased region" description="Basic and acidic residues" evidence="1">
    <location>
        <begin position="231"/>
        <end position="242"/>
    </location>
</feature>
<feature type="compositionally biased region" description="Polar residues" evidence="1">
    <location>
        <begin position="358"/>
        <end position="368"/>
    </location>
</feature>
<reference key="1">
    <citation type="submission" date="2010-11" db="EMBL/GenBank/DDBJ databases">
        <title>The complete sequence of chromosome of Isophaera pallida ATCC 43644.</title>
        <authorList>
            <consortium name="US DOE Joint Genome Institute (JGI-PGF)"/>
            <person name="Lucas S."/>
            <person name="Copeland A."/>
            <person name="Lapidus A."/>
            <person name="Bruce D."/>
            <person name="Goodwin L."/>
            <person name="Pitluck S."/>
            <person name="Kyrpides N."/>
            <person name="Mavromatis K."/>
            <person name="Pagani I."/>
            <person name="Ivanova N."/>
            <person name="Saunders E."/>
            <person name="Brettin T."/>
            <person name="Detter J.C."/>
            <person name="Han C."/>
            <person name="Tapia R."/>
            <person name="Land M."/>
            <person name="Hauser L."/>
            <person name="Markowitz V."/>
            <person name="Cheng J.-F."/>
            <person name="Hugenholtz P."/>
            <person name="Woyke T."/>
            <person name="Wu D."/>
            <person name="Eisen J.A."/>
        </authorList>
    </citation>
    <scope>NUCLEOTIDE SEQUENCE</scope>
    <source>
        <strain>ATCC 43644</strain>
    </source>
</reference>
<dbReference type="EMBL" id="CP002353">
    <property type="protein sequence ID" value="ADV62232.1"/>
    <property type="molecule type" value="Genomic_DNA"/>
</dbReference>